<evidence type="ECO:0000256" key="6">
    <source>
        <dbReference type="ARBA" id="ARBA00073937"/>
    </source>
</evidence>
<dbReference type="Proteomes" id="UP000013827">
    <property type="component" value="Unassembled WGS sequence"/>
</dbReference>
<dbReference type="OMA" id="FCDARED"/>
<proteinExistence type="inferred from homology"/>
<dbReference type="PROSITE" id="PS00166">
    <property type="entry name" value="ENOYL_COA_HYDRATASE"/>
    <property type="match status" value="1"/>
</dbReference>
<dbReference type="HOGENOM" id="CLU_009834_7_6_1"/>
<sequence>MFSSRPAASSLGRPAALVAQRRLSTASPLTCILEERRGPVGLITLNRPKALNALSPTLVRELVQEVKRFDADPEIGAIVVTGSGDKAFAAGADIKAMQPLSYMDMHKARLFGELDELSSVRTPIIAAVNGFALGGGCELAMTCDFILAADTAKFGQPEIKLGTIPGLGGTQRFTRAVGKSRAMELVLTGDQMSAEEARERGLVARVVPAADLLDDALKTAGKIAAQSQPIVAMAKTCVNVAFETSLAEGLRFERAIFYSTFATHDQKAGMAAFAAKEKPNFKNE</sequence>
<dbReference type="FunFam" id="1.10.12.10:FF:000001">
    <property type="entry name" value="Probable enoyl-CoA hydratase, mitochondrial"/>
    <property type="match status" value="1"/>
</dbReference>
<protein>
    <recommendedName>
        <fullName evidence="6">Probable enoyl-CoA hydratase, mitochondrial</fullName>
        <ecNumber evidence="2">4.2.1.17</ecNumber>
    </recommendedName>
</protein>
<dbReference type="eggNOG" id="KOG1680">
    <property type="taxonomic scope" value="Eukaryota"/>
</dbReference>
<evidence type="ECO:0000256" key="3">
    <source>
        <dbReference type="ARBA" id="ARBA00022832"/>
    </source>
</evidence>
<reference evidence="8" key="2">
    <citation type="submission" date="2024-10" db="UniProtKB">
        <authorList>
            <consortium name="EnsemblProtists"/>
        </authorList>
    </citation>
    <scope>IDENTIFICATION</scope>
</reference>
<dbReference type="Gene3D" id="1.10.12.10">
    <property type="entry name" value="Lyase 2-enoyl-coa Hydratase, Chain A, domain 2"/>
    <property type="match status" value="1"/>
</dbReference>
<name>A0A0D3J5K0_EMIH1</name>
<comment type="similarity">
    <text evidence="1 7">Belongs to the enoyl-CoA hydratase/isomerase family.</text>
</comment>
<evidence type="ECO:0000256" key="7">
    <source>
        <dbReference type="RuleBase" id="RU003707"/>
    </source>
</evidence>
<accession>A0A0D3J5K0</accession>
<dbReference type="AlphaFoldDB" id="A0A0D3J5K0"/>
<organism evidence="8 9">
    <name type="scientific">Emiliania huxleyi (strain CCMP1516)</name>
    <dbReference type="NCBI Taxonomy" id="280463"/>
    <lineage>
        <taxon>Eukaryota</taxon>
        <taxon>Haptista</taxon>
        <taxon>Haptophyta</taxon>
        <taxon>Prymnesiophyceae</taxon>
        <taxon>Isochrysidales</taxon>
        <taxon>Noelaerhabdaceae</taxon>
        <taxon>Emiliania</taxon>
    </lineage>
</organism>
<dbReference type="RefSeq" id="XP_005771214.1">
    <property type="nucleotide sequence ID" value="XM_005771157.1"/>
</dbReference>
<dbReference type="InterPro" id="IPR018376">
    <property type="entry name" value="Enoyl-CoA_hyd/isom_CS"/>
</dbReference>
<dbReference type="InterPro" id="IPR001753">
    <property type="entry name" value="Enoyl-CoA_hydra/iso"/>
</dbReference>
<dbReference type="FunFam" id="3.90.226.10:FF:000019">
    <property type="entry name" value="Enoyl-CoA hydratase, mitochondrial"/>
    <property type="match status" value="1"/>
</dbReference>
<dbReference type="InterPro" id="IPR014748">
    <property type="entry name" value="Enoyl-CoA_hydra_C"/>
</dbReference>
<dbReference type="GO" id="GO:0006635">
    <property type="term" value="P:fatty acid beta-oxidation"/>
    <property type="evidence" value="ECO:0007669"/>
    <property type="project" value="TreeGrafter"/>
</dbReference>
<dbReference type="SUPFAM" id="SSF52096">
    <property type="entry name" value="ClpP/crotonase"/>
    <property type="match status" value="1"/>
</dbReference>
<dbReference type="PANTHER" id="PTHR11941">
    <property type="entry name" value="ENOYL-COA HYDRATASE-RELATED"/>
    <property type="match status" value="1"/>
</dbReference>
<reference evidence="9" key="1">
    <citation type="journal article" date="2013" name="Nature">
        <title>Pan genome of the phytoplankton Emiliania underpins its global distribution.</title>
        <authorList>
            <person name="Read B.A."/>
            <person name="Kegel J."/>
            <person name="Klute M.J."/>
            <person name="Kuo A."/>
            <person name="Lefebvre S.C."/>
            <person name="Maumus F."/>
            <person name="Mayer C."/>
            <person name="Miller J."/>
            <person name="Monier A."/>
            <person name="Salamov A."/>
            <person name="Young J."/>
            <person name="Aguilar M."/>
            <person name="Claverie J.M."/>
            <person name="Frickenhaus S."/>
            <person name="Gonzalez K."/>
            <person name="Herman E.K."/>
            <person name="Lin Y.C."/>
            <person name="Napier J."/>
            <person name="Ogata H."/>
            <person name="Sarno A.F."/>
            <person name="Shmutz J."/>
            <person name="Schroeder D."/>
            <person name="de Vargas C."/>
            <person name="Verret F."/>
            <person name="von Dassow P."/>
            <person name="Valentin K."/>
            <person name="Van de Peer Y."/>
            <person name="Wheeler G."/>
            <person name="Dacks J.B."/>
            <person name="Delwiche C.F."/>
            <person name="Dyhrman S.T."/>
            <person name="Glockner G."/>
            <person name="John U."/>
            <person name="Richards T."/>
            <person name="Worden A.Z."/>
            <person name="Zhang X."/>
            <person name="Grigoriev I.V."/>
            <person name="Allen A.E."/>
            <person name="Bidle K."/>
            <person name="Borodovsky M."/>
            <person name="Bowler C."/>
            <person name="Brownlee C."/>
            <person name="Cock J.M."/>
            <person name="Elias M."/>
            <person name="Gladyshev V.N."/>
            <person name="Groth M."/>
            <person name="Guda C."/>
            <person name="Hadaegh A."/>
            <person name="Iglesias-Rodriguez M.D."/>
            <person name="Jenkins J."/>
            <person name="Jones B.M."/>
            <person name="Lawson T."/>
            <person name="Leese F."/>
            <person name="Lindquist E."/>
            <person name="Lobanov A."/>
            <person name="Lomsadze A."/>
            <person name="Malik S.B."/>
            <person name="Marsh M.E."/>
            <person name="Mackinder L."/>
            <person name="Mock T."/>
            <person name="Mueller-Roeber B."/>
            <person name="Pagarete A."/>
            <person name="Parker M."/>
            <person name="Probert I."/>
            <person name="Quesneville H."/>
            <person name="Raines C."/>
            <person name="Rensing S.A."/>
            <person name="Riano-Pachon D.M."/>
            <person name="Richier S."/>
            <person name="Rokitta S."/>
            <person name="Shiraiwa Y."/>
            <person name="Soanes D.M."/>
            <person name="van der Giezen M."/>
            <person name="Wahlund T.M."/>
            <person name="Williams B."/>
            <person name="Wilson W."/>
            <person name="Wolfe G."/>
            <person name="Wurch L.L."/>
        </authorList>
    </citation>
    <scope>NUCLEOTIDE SEQUENCE</scope>
</reference>
<evidence type="ECO:0000256" key="2">
    <source>
        <dbReference type="ARBA" id="ARBA00012076"/>
    </source>
</evidence>
<dbReference type="GeneID" id="17264332"/>
<dbReference type="EC" id="4.2.1.17" evidence="2"/>
<dbReference type="STRING" id="2903.R1DW88"/>
<keyword evidence="5" id="KW-0456">Lyase</keyword>
<keyword evidence="3" id="KW-0276">Fatty acid metabolism</keyword>
<dbReference type="CDD" id="cd06558">
    <property type="entry name" value="crotonase-like"/>
    <property type="match status" value="1"/>
</dbReference>
<dbReference type="GO" id="GO:0004300">
    <property type="term" value="F:enoyl-CoA hydratase activity"/>
    <property type="evidence" value="ECO:0007669"/>
    <property type="project" value="UniProtKB-EC"/>
</dbReference>
<evidence type="ECO:0000313" key="9">
    <source>
        <dbReference type="Proteomes" id="UP000013827"/>
    </source>
</evidence>
<dbReference type="Pfam" id="PF00378">
    <property type="entry name" value="ECH_1"/>
    <property type="match status" value="1"/>
</dbReference>
<dbReference type="KEGG" id="ehx:EMIHUDRAFT_436143"/>
<dbReference type="Gene3D" id="3.90.226.10">
    <property type="entry name" value="2-enoyl-CoA Hydratase, Chain A, domain 1"/>
    <property type="match status" value="1"/>
</dbReference>
<dbReference type="GO" id="GO:0005739">
    <property type="term" value="C:mitochondrion"/>
    <property type="evidence" value="ECO:0007669"/>
    <property type="project" value="TreeGrafter"/>
</dbReference>
<evidence type="ECO:0000256" key="4">
    <source>
        <dbReference type="ARBA" id="ARBA00023098"/>
    </source>
</evidence>
<dbReference type="PaxDb" id="2903-EOD18785"/>
<keyword evidence="9" id="KW-1185">Reference proteome</keyword>
<dbReference type="EnsemblProtists" id="EOD18785">
    <property type="protein sequence ID" value="EOD18785"/>
    <property type="gene ID" value="EMIHUDRAFT_436143"/>
</dbReference>
<dbReference type="PANTHER" id="PTHR11941:SF54">
    <property type="entry name" value="ENOYL-COA HYDRATASE, MITOCHONDRIAL"/>
    <property type="match status" value="1"/>
</dbReference>
<evidence type="ECO:0000313" key="8">
    <source>
        <dbReference type="EnsemblProtists" id="EOD18785"/>
    </source>
</evidence>
<keyword evidence="4" id="KW-0443">Lipid metabolism</keyword>
<dbReference type="InterPro" id="IPR029045">
    <property type="entry name" value="ClpP/crotonase-like_dom_sf"/>
</dbReference>
<evidence type="ECO:0000256" key="1">
    <source>
        <dbReference type="ARBA" id="ARBA00005254"/>
    </source>
</evidence>
<evidence type="ECO:0000256" key="5">
    <source>
        <dbReference type="ARBA" id="ARBA00023239"/>
    </source>
</evidence>